<proteinExistence type="inferred from homology"/>
<dbReference type="PROSITE" id="PS50928">
    <property type="entry name" value="ABC_TM1"/>
    <property type="match status" value="1"/>
</dbReference>
<dbReference type="KEGG" id="lmoi:VV02_06980"/>
<dbReference type="GO" id="GO:0005886">
    <property type="term" value="C:plasma membrane"/>
    <property type="evidence" value="ECO:0007669"/>
    <property type="project" value="UniProtKB-SubCell"/>
</dbReference>
<accession>A0A0K1JG12</accession>
<dbReference type="GO" id="GO:0055085">
    <property type="term" value="P:transmembrane transport"/>
    <property type="evidence" value="ECO:0007669"/>
    <property type="project" value="InterPro"/>
</dbReference>
<feature type="transmembrane region" description="Helical" evidence="7">
    <location>
        <begin position="191"/>
        <end position="210"/>
    </location>
</feature>
<gene>
    <name evidence="9" type="ORF">VV02_06980</name>
</gene>
<dbReference type="EMBL" id="CP011112">
    <property type="protein sequence ID" value="AKU15657.1"/>
    <property type="molecule type" value="Genomic_DNA"/>
</dbReference>
<evidence type="ECO:0000256" key="2">
    <source>
        <dbReference type="ARBA" id="ARBA00022448"/>
    </source>
</evidence>
<evidence type="ECO:0000256" key="6">
    <source>
        <dbReference type="ARBA" id="ARBA00023136"/>
    </source>
</evidence>
<comment type="similarity">
    <text evidence="7">Belongs to the binding-protein-dependent transport system permease family.</text>
</comment>
<reference evidence="9 10" key="1">
    <citation type="submission" date="2015-03" db="EMBL/GenBank/DDBJ databases">
        <title>Luteipulveratus halotolerans sp. nov., a novel actinobacterium (Dermacoccaceae) from Sarawak, Malaysia.</title>
        <authorList>
            <person name="Juboi H."/>
            <person name="Basik A."/>
            <person name="Shamsul S.S."/>
            <person name="Arnold P."/>
            <person name="Schmitt E.K."/>
            <person name="Sanglier J.-J."/>
            <person name="Yeo T."/>
        </authorList>
    </citation>
    <scope>NUCLEOTIDE SEQUENCE [LARGE SCALE GENOMIC DNA]</scope>
    <source>
        <strain evidence="9 10">MN07-A0370</strain>
    </source>
</reference>
<protein>
    <submittedName>
        <fullName evidence="9">Peptide ABC transporter permease</fullName>
    </submittedName>
</protein>
<dbReference type="SUPFAM" id="SSF161098">
    <property type="entry name" value="MetI-like"/>
    <property type="match status" value="1"/>
</dbReference>
<dbReference type="InterPro" id="IPR045621">
    <property type="entry name" value="BPD_transp_1_N"/>
</dbReference>
<dbReference type="Pfam" id="PF00528">
    <property type="entry name" value="BPD_transp_1"/>
    <property type="match status" value="1"/>
</dbReference>
<sequence length="329" mass="35500">MPYVVRRLLGALVVLLVVTFLTFLMFHLLPTDVSQASCGKPCTAERKEEVRHLLGYDKSTLAQLVDFLRGLAVGRTFGSGASEVHCSAPCFGYSFRLNDTVTGQIIDRFPVTLSIALGAAVLWSVIGVTSGVLAALKRGTWLDRSVMATTTLGVSAPTYLIGLVAIYLLGFKANVLPVGTYVPLTESPVQWAWHLVLPWIVLAVASAAVYTRLTRSQLLEVMGDPFIRTARAKGLRERRVVTRHGLRNALLPIVTVFGLDLGTLLGGAVITEKIFSMPGLGSLLIEAVGNLDLPVILGVTLFSACLVVLANLVVDLTYSRLDPRVRQTS</sequence>
<feature type="transmembrane region" description="Helical" evidence="7">
    <location>
        <begin position="291"/>
        <end position="314"/>
    </location>
</feature>
<evidence type="ECO:0000259" key="8">
    <source>
        <dbReference type="PROSITE" id="PS50928"/>
    </source>
</evidence>
<keyword evidence="4 7" id="KW-0812">Transmembrane</keyword>
<evidence type="ECO:0000256" key="5">
    <source>
        <dbReference type="ARBA" id="ARBA00022989"/>
    </source>
</evidence>
<dbReference type="AlphaFoldDB" id="A0A0K1JG12"/>
<keyword evidence="10" id="KW-1185">Reference proteome</keyword>
<feature type="transmembrane region" description="Helical" evidence="7">
    <location>
        <begin position="115"/>
        <end position="136"/>
    </location>
</feature>
<dbReference type="InterPro" id="IPR035906">
    <property type="entry name" value="MetI-like_sf"/>
</dbReference>
<dbReference type="RefSeq" id="WP_052590663.1">
    <property type="nucleotide sequence ID" value="NZ_CP011112.1"/>
</dbReference>
<comment type="subcellular location">
    <subcellularLocation>
        <location evidence="1 7">Cell membrane</location>
        <topology evidence="1 7">Multi-pass membrane protein</topology>
    </subcellularLocation>
</comment>
<organism evidence="9 10">
    <name type="scientific">Luteipulveratus mongoliensis</name>
    <dbReference type="NCBI Taxonomy" id="571913"/>
    <lineage>
        <taxon>Bacteria</taxon>
        <taxon>Bacillati</taxon>
        <taxon>Actinomycetota</taxon>
        <taxon>Actinomycetes</taxon>
        <taxon>Micrococcales</taxon>
        <taxon>Dermacoccaceae</taxon>
        <taxon>Luteipulveratus</taxon>
    </lineage>
</organism>
<evidence type="ECO:0000256" key="3">
    <source>
        <dbReference type="ARBA" id="ARBA00022475"/>
    </source>
</evidence>
<dbReference type="InterPro" id="IPR000515">
    <property type="entry name" value="MetI-like"/>
</dbReference>
<evidence type="ECO:0000256" key="1">
    <source>
        <dbReference type="ARBA" id="ARBA00004651"/>
    </source>
</evidence>
<evidence type="ECO:0000313" key="10">
    <source>
        <dbReference type="Proteomes" id="UP000066480"/>
    </source>
</evidence>
<dbReference type="Pfam" id="PF19300">
    <property type="entry name" value="BPD_transp_1_N"/>
    <property type="match status" value="1"/>
</dbReference>
<feature type="transmembrane region" description="Helical" evidence="7">
    <location>
        <begin position="249"/>
        <end position="271"/>
    </location>
</feature>
<feature type="transmembrane region" description="Helical" evidence="7">
    <location>
        <begin position="148"/>
        <end position="171"/>
    </location>
</feature>
<dbReference type="Proteomes" id="UP000066480">
    <property type="component" value="Chromosome"/>
</dbReference>
<dbReference type="STRING" id="571913.VV02_06980"/>
<dbReference type="Gene3D" id="1.10.3720.10">
    <property type="entry name" value="MetI-like"/>
    <property type="match status" value="1"/>
</dbReference>
<keyword evidence="6 7" id="KW-0472">Membrane</keyword>
<keyword evidence="2 7" id="KW-0813">Transport</keyword>
<dbReference type="PANTHER" id="PTHR43163">
    <property type="entry name" value="DIPEPTIDE TRANSPORT SYSTEM PERMEASE PROTEIN DPPB-RELATED"/>
    <property type="match status" value="1"/>
</dbReference>
<evidence type="ECO:0000256" key="7">
    <source>
        <dbReference type="RuleBase" id="RU363032"/>
    </source>
</evidence>
<dbReference type="OrthoDB" id="147639at2"/>
<keyword evidence="5 7" id="KW-1133">Transmembrane helix</keyword>
<keyword evidence="3" id="KW-1003">Cell membrane</keyword>
<evidence type="ECO:0000256" key="4">
    <source>
        <dbReference type="ARBA" id="ARBA00022692"/>
    </source>
</evidence>
<dbReference type="PANTHER" id="PTHR43163:SF6">
    <property type="entry name" value="DIPEPTIDE TRANSPORT SYSTEM PERMEASE PROTEIN DPPB-RELATED"/>
    <property type="match status" value="1"/>
</dbReference>
<evidence type="ECO:0000313" key="9">
    <source>
        <dbReference type="EMBL" id="AKU15657.1"/>
    </source>
</evidence>
<dbReference type="CDD" id="cd06261">
    <property type="entry name" value="TM_PBP2"/>
    <property type="match status" value="1"/>
</dbReference>
<name>A0A0K1JG12_9MICO</name>
<feature type="domain" description="ABC transmembrane type-1" evidence="8">
    <location>
        <begin position="109"/>
        <end position="318"/>
    </location>
</feature>